<dbReference type="SMART" id="SM00490">
    <property type="entry name" value="HELICc"/>
    <property type="match status" value="1"/>
</dbReference>
<evidence type="ECO:0000256" key="4">
    <source>
        <dbReference type="ARBA" id="ARBA00022806"/>
    </source>
</evidence>
<dbReference type="InterPro" id="IPR011545">
    <property type="entry name" value="DEAD/DEAH_box_helicase_dom"/>
</dbReference>
<dbReference type="GO" id="GO:0003677">
    <property type="term" value="F:DNA binding"/>
    <property type="evidence" value="ECO:0007669"/>
    <property type="project" value="UniProtKB-KW"/>
</dbReference>
<dbReference type="PANTHER" id="PTHR47964:SF1">
    <property type="entry name" value="ATP-DEPENDENT DNA HELICASE HOMOLOG RECG, CHLOROPLASTIC"/>
    <property type="match status" value="1"/>
</dbReference>
<dbReference type="InterPro" id="IPR033454">
    <property type="entry name" value="RecG_wedge"/>
</dbReference>
<comment type="caution">
    <text evidence="11">The sequence shown here is derived from an EMBL/GenBank/DDBJ whole genome shotgun (WGS) entry which is preliminary data.</text>
</comment>
<dbReference type="AlphaFoldDB" id="A0A9D1FC83"/>
<evidence type="ECO:0000259" key="10">
    <source>
        <dbReference type="PROSITE" id="PS51194"/>
    </source>
</evidence>
<evidence type="ECO:0000256" key="5">
    <source>
        <dbReference type="ARBA" id="ARBA00022840"/>
    </source>
</evidence>
<dbReference type="Pfam" id="PF00270">
    <property type="entry name" value="DEAD"/>
    <property type="match status" value="1"/>
</dbReference>
<evidence type="ECO:0000259" key="9">
    <source>
        <dbReference type="PROSITE" id="PS51192"/>
    </source>
</evidence>
<dbReference type="GO" id="GO:0016787">
    <property type="term" value="F:hydrolase activity"/>
    <property type="evidence" value="ECO:0007669"/>
    <property type="project" value="UniProtKB-KW"/>
</dbReference>
<dbReference type="GO" id="GO:0006281">
    <property type="term" value="P:DNA repair"/>
    <property type="evidence" value="ECO:0007669"/>
    <property type="project" value="UniProtKB-KW"/>
</dbReference>
<proteinExistence type="predicted"/>
<dbReference type="CDD" id="cd04488">
    <property type="entry name" value="RecG_wedge_OBF"/>
    <property type="match status" value="1"/>
</dbReference>
<evidence type="ECO:0000256" key="8">
    <source>
        <dbReference type="ARBA" id="ARBA00049819"/>
    </source>
</evidence>
<dbReference type="PANTHER" id="PTHR47964">
    <property type="entry name" value="ATP-DEPENDENT DNA HELICASE HOMOLOG RECG, CHLOROPLASTIC"/>
    <property type="match status" value="1"/>
</dbReference>
<dbReference type="Pfam" id="PF00271">
    <property type="entry name" value="Helicase_C"/>
    <property type="match status" value="1"/>
</dbReference>
<feature type="domain" description="Helicase ATP-binding" evidence="9">
    <location>
        <begin position="280"/>
        <end position="441"/>
    </location>
</feature>
<evidence type="ECO:0000256" key="7">
    <source>
        <dbReference type="ARBA" id="ARBA00023204"/>
    </source>
</evidence>
<keyword evidence="4 11" id="KW-0347">Helicase</keyword>
<dbReference type="PROSITE" id="PS51194">
    <property type="entry name" value="HELICASE_CTER"/>
    <property type="match status" value="1"/>
</dbReference>
<dbReference type="EMBL" id="DVJK01000052">
    <property type="protein sequence ID" value="HIS66275.1"/>
    <property type="molecule type" value="Genomic_DNA"/>
</dbReference>
<dbReference type="InterPro" id="IPR027417">
    <property type="entry name" value="P-loop_NTPase"/>
</dbReference>
<reference evidence="11" key="2">
    <citation type="journal article" date="2021" name="PeerJ">
        <title>Extensive microbial diversity within the chicken gut microbiome revealed by metagenomics and culture.</title>
        <authorList>
            <person name="Gilroy R."/>
            <person name="Ravi A."/>
            <person name="Getino M."/>
            <person name="Pursley I."/>
            <person name="Horton D.L."/>
            <person name="Alikhan N.F."/>
            <person name="Baker D."/>
            <person name="Gharbi K."/>
            <person name="Hall N."/>
            <person name="Watson M."/>
            <person name="Adriaenssens E.M."/>
            <person name="Foster-Nyarko E."/>
            <person name="Jarju S."/>
            <person name="Secka A."/>
            <person name="Antonio M."/>
            <person name="Oren A."/>
            <person name="Chaudhuri R.R."/>
            <person name="La Ragione R."/>
            <person name="Hildebrand F."/>
            <person name="Pallen M.J."/>
        </authorList>
    </citation>
    <scope>NUCLEOTIDE SEQUENCE</scope>
    <source>
        <strain evidence="11">ChiHjej10B9-9673</strain>
    </source>
</reference>
<keyword evidence="3" id="KW-0378">Hydrolase</keyword>
<dbReference type="SUPFAM" id="SSF50249">
    <property type="entry name" value="Nucleic acid-binding proteins"/>
    <property type="match status" value="1"/>
</dbReference>
<dbReference type="SUPFAM" id="SSF52540">
    <property type="entry name" value="P-loop containing nucleoside triphosphate hydrolases"/>
    <property type="match status" value="2"/>
</dbReference>
<accession>A0A9D1FC83</accession>
<dbReference type="InterPro" id="IPR014001">
    <property type="entry name" value="Helicase_ATP-bd"/>
</dbReference>
<organism evidence="11 12">
    <name type="scientific">Candidatus Scatomorpha merdipullorum</name>
    <dbReference type="NCBI Taxonomy" id="2840927"/>
    <lineage>
        <taxon>Bacteria</taxon>
        <taxon>Bacillati</taxon>
        <taxon>Bacillota</taxon>
        <taxon>Clostridia</taxon>
        <taxon>Eubacteriales</taxon>
        <taxon>Candidatus Scatomorpha</taxon>
    </lineage>
</organism>
<dbReference type="SMART" id="SM00487">
    <property type="entry name" value="DEXDc"/>
    <property type="match status" value="1"/>
</dbReference>
<reference evidence="11" key="1">
    <citation type="submission" date="2020-10" db="EMBL/GenBank/DDBJ databases">
        <authorList>
            <person name="Gilroy R."/>
        </authorList>
    </citation>
    <scope>NUCLEOTIDE SEQUENCE</scope>
    <source>
        <strain evidence="11">ChiHjej10B9-9673</strain>
    </source>
</reference>
<dbReference type="PROSITE" id="PS51192">
    <property type="entry name" value="HELICASE_ATP_BIND_1"/>
    <property type="match status" value="1"/>
</dbReference>
<feature type="domain" description="Helicase C-terminal" evidence="10">
    <location>
        <begin position="463"/>
        <end position="621"/>
    </location>
</feature>
<dbReference type="Pfam" id="PF17191">
    <property type="entry name" value="RecG_wedge"/>
    <property type="match status" value="1"/>
</dbReference>
<keyword evidence="5" id="KW-0067">ATP-binding</keyword>
<dbReference type="Pfam" id="PF19833">
    <property type="entry name" value="RecG_dom3_C"/>
    <property type="match status" value="1"/>
</dbReference>
<protein>
    <recommendedName>
        <fullName evidence="8">Probable DNA 3'-5' helicase RecG</fullName>
    </recommendedName>
</protein>
<dbReference type="InterPro" id="IPR045562">
    <property type="entry name" value="RecG_dom3_C"/>
</dbReference>
<dbReference type="CDD" id="cd17992">
    <property type="entry name" value="DEXHc_RecG"/>
    <property type="match status" value="1"/>
</dbReference>
<dbReference type="Proteomes" id="UP000824001">
    <property type="component" value="Unassembled WGS sequence"/>
</dbReference>
<keyword evidence="7" id="KW-0234">DNA repair</keyword>
<keyword evidence="2" id="KW-0227">DNA damage</keyword>
<keyword evidence="1" id="KW-0547">Nucleotide-binding</keyword>
<dbReference type="InterPro" id="IPR012340">
    <property type="entry name" value="NA-bd_OB-fold"/>
</dbReference>
<evidence type="ECO:0000256" key="6">
    <source>
        <dbReference type="ARBA" id="ARBA00023125"/>
    </source>
</evidence>
<dbReference type="InterPro" id="IPR001650">
    <property type="entry name" value="Helicase_C-like"/>
</dbReference>
<dbReference type="NCBIfam" id="NF008168">
    <property type="entry name" value="PRK10917.2-2"/>
    <property type="match status" value="1"/>
</dbReference>
<name>A0A9D1FC83_9FIRM</name>
<dbReference type="GO" id="GO:0003678">
    <property type="term" value="F:DNA helicase activity"/>
    <property type="evidence" value="ECO:0007669"/>
    <property type="project" value="TreeGrafter"/>
</dbReference>
<evidence type="ECO:0000313" key="12">
    <source>
        <dbReference type="Proteomes" id="UP000824001"/>
    </source>
</evidence>
<dbReference type="Gene3D" id="2.40.50.140">
    <property type="entry name" value="Nucleic acid-binding proteins"/>
    <property type="match status" value="1"/>
</dbReference>
<dbReference type="NCBIfam" id="NF008165">
    <property type="entry name" value="PRK10917.1-3"/>
    <property type="match status" value="1"/>
</dbReference>
<sequence>MRGKGGGGLFNPDIDVRYLKGIGEAKAKALARLGIHRAGELLSFFPRAYEDRSVIKTVSHLSEGESACVRAMVVSEPELSRLGGRKELLRFRVSDSTGTLLINIFNQSWLRQKLRRGESYIFYGKTQLFGRSFAFTNPIIEAEDEAGRLTGRIMPVYRLTSGINQRDIGRAVRQVLDGVGLDVPEALPAETARRNRLCTARYAYENIHFPGSAHALALARQRLVFEELFTLVCALSLVRGEGEAKPGIALEGRDFSAFTSTLPFSPTGAQLRAIADCARDMCSGRLMNRLVQGDVGSGKTLVAAALIWLAAENSLQSAFMAPTELLAEQHYATLSGFLSPFGIKIVKLTGSMGAKAKREARAALASGEAALAVGTHALISEGVEFKRLGLVVTDEQHRFGVAQRAALQAKGERAHVLVMSATPIPRTLALIIYGDLDVSLIDELPPGRQRVDTFAVTSAYRKRLNGFISRLTGEGRQVFVVCPAIEADPEAMKELVSAEEHTLELRRALPGLSIECIHGKMKPRAREEIMARFAAGETDVLVSTTVIEVGVDVPNAALMIVENAERFGLSQLHQLRGRVGRGGHKSYCVLVSDAKNPESQERLAAMTHIYDGFKIAEEDLRLRGPGDFFGARQHGLPELHIADLGADMDVLKSAQSAALELLEADPNLARAENRPARAAAERLLAVTGERLS</sequence>
<dbReference type="GO" id="GO:0005524">
    <property type="term" value="F:ATP binding"/>
    <property type="evidence" value="ECO:0007669"/>
    <property type="project" value="UniProtKB-KW"/>
</dbReference>
<gene>
    <name evidence="11" type="primary">recG</name>
    <name evidence="11" type="ORF">IAC18_01805</name>
</gene>
<dbReference type="Gene3D" id="3.40.50.300">
    <property type="entry name" value="P-loop containing nucleotide triphosphate hydrolases"/>
    <property type="match status" value="2"/>
</dbReference>
<keyword evidence="6" id="KW-0238">DNA-binding</keyword>
<dbReference type="InterPro" id="IPR047112">
    <property type="entry name" value="RecG/Mfd"/>
</dbReference>
<evidence type="ECO:0000256" key="3">
    <source>
        <dbReference type="ARBA" id="ARBA00022801"/>
    </source>
</evidence>
<evidence type="ECO:0000256" key="2">
    <source>
        <dbReference type="ARBA" id="ARBA00022763"/>
    </source>
</evidence>
<evidence type="ECO:0000313" key="11">
    <source>
        <dbReference type="EMBL" id="HIS66275.1"/>
    </source>
</evidence>
<evidence type="ECO:0000256" key="1">
    <source>
        <dbReference type="ARBA" id="ARBA00022741"/>
    </source>
</evidence>